<gene>
    <name evidence="1" type="ORF">LMG27177_05357</name>
</gene>
<reference evidence="1 2" key="1">
    <citation type="submission" date="2020-04" db="EMBL/GenBank/DDBJ databases">
        <authorList>
            <person name="De Canck E."/>
        </authorList>
    </citation>
    <scope>NUCLEOTIDE SEQUENCE [LARGE SCALE GENOMIC DNA]</scope>
    <source>
        <strain evidence="1 2">LMG 27177</strain>
    </source>
</reference>
<evidence type="ECO:0000313" key="2">
    <source>
        <dbReference type="Proteomes" id="UP000494252"/>
    </source>
</evidence>
<evidence type="ECO:0008006" key="3">
    <source>
        <dbReference type="Google" id="ProtNLM"/>
    </source>
</evidence>
<keyword evidence="2" id="KW-1185">Reference proteome</keyword>
<dbReference type="SUPFAM" id="SSF56059">
    <property type="entry name" value="Glutathione synthetase ATP-binding domain-like"/>
    <property type="match status" value="1"/>
</dbReference>
<dbReference type="EMBL" id="CADIKI010000018">
    <property type="protein sequence ID" value="CAB3802964.1"/>
    <property type="molecule type" value="Genomic_DNA"/>
</dbReference>
<evidence type="ECO:0000313" key="1">
    <source>
        <dbReference type="EMBL" id="CAB3802964.1"/>
    </source>
</evidence>
<dbReference type="RefSeq" id="WP_175164602.1">
    <property type="nucleotide sequence ID" value="NZ_CADIKI010000018.1"/>
</dbReference>
<dbReference type="Proteomes" id="UP000494252">
    <property type="component" value="Unassembled WGS sequence"/>
</dbReference>
<accession>A0A6J5GLG7</accession>
<proteinExistence type="predicted"/>
<protein>
    <recommendedName>
        <fullName evidence="3">ATP-grasp domain-containing protein</fullName>
    </recommendedName>
</protein>
<organism evidence="1 2">
    <name type="scientific">Paraburkholderia fynbosensis</name>
    <dbReference type="NCBI Taxonomy" id="1200993"/>
    <lineage>
        <taxon>Bacteria</taxon>
        <taxon>Pseudomonadati</taxon>
        <taxon>Pseudomonadota</taxon>
        <taxon>Betaproteobacteria</taxon>
        <taxon>Burkholderiales</taxon>
        <taxon>Burkholderiaceae</taxon>
        <taxon>Paraburkholderia</taxon>
    </lineage>
</organism>
<sequence length="423" mass="47003">MNTIQAELTSDATHPSTHQPLGLAVLLRAATAGNDLTPFGQSLLEHVTHHDDPYALLDLSLVLQLKYEKEAAIAVQAQAIQMCRHYRLKDAQTAGRSVKVLVLKAPGDLMANTPFECLLENADLQIDVVYVDAHPQQYISLPEHDVIFVAACASDENAGVLAQIASLISGTRCQVLNQPERIAHTTRDAAYTLLGTVPGICMAHTVRLRRERVLEAASGASELSDLLDGHYPFIIRPTGSHAGQGLAKVTDSRGLALYVNDSAATEFYVAPFIDYSSADGLFRKYRIVMIEGKPFVCHMGISKEWMVHYPYAEMVAHADRRDEEAHLMANFDSDFAVRHKEAFRMIAELTCLDYVGFDCAETADGRLLIFEVATAMVVHDMDDPNIFRYKLPQMRRVFDAFDQMLRRTSAKSCRSNLTAFQEQ</sequence>
<dbReference type="AlphaFoldDB" id="A0A6J5GLG7"/>
<name>A0A6J5GLG7_9BURK</name>